<evidence type="ECO:0000313" key="2">
    <source>
        <dbReference type="Proteomes" id="UP000595140"/>
    </source>
</evidence>
<dbReference type="EMBL" id="OOIL02004034">
    <property type="protein sequence ID" value="VFQ90201.1"/>
    <property type="molecule type" value="Genomic_DNA"/>
</dbReference>
<organism evidence="1 2">
    <name type="scientific">Cuscuta campestris</name>
    <dbReference type="NCBI Taxonomy" id="132261"/>
    <lineage>
        <taxon>Eukaryota</taxon>
        <taxon>Viridiplantae</taxon>
        <taxon>Streptophyta</taxon>
        <taxon>Embryophyta</taxon>
        <taxon>Tracheophyta</taxon>
        <taxon>Spermatophyta</taxon>
        <taxon>Magnoliopsida</taxon>
        <taxon>eudicotyledons</taxon>
        <taxon>Gunneridae</taxon>
        <taxon>Pentapetalae</taxon>
        <taxon>asterids</taxon>
        <taxon>lamiids</taxon>
        <taxon>Solanales</taxon>
        <taxon>Convolvulaceae</taxon>
        <taxon>Cuscuteae</taxon>
        <taxon>Cuscuta</taxon>
        <taxon>Cuscuta subgen. Grammica</taxon>
        <taxon>Cuscuta sect. Cleistogrammica</taxon>
    </lineage>
</organism>
<gene>
    <name evidence="1" type="ORF">CCAM_LOCUS31977</name>
</gene>
<keyword evidence="2" id="KW-1185">Reference proteome</keyword>
<dbReference type="Proteomes" id="UP000595140">
    <property type="component" value="Unassembled WGS sequence"/>
</dbReference>
<evidence type="ECO:0000313" key="1">
    <source>
        <dbReference type="EMBL" id="VFQ90201.1"/>
    </source>
</evidence>
<reference evidence="1 2" key="1">
    <citation type="submission" date="2018-04" db="EMBL/GenBank/DDBJ databases">
        <authorList>
            <person name="Vogel A."/>
        </authorList>
    </citation>
    <scope>NUCLEOTIDE SEQUENCE [LARGE SCALE GENOMIC DNA]</scope>
</reference>
<dbReference type="AlphaFoldDB" id="A0A484MMJ7"/>
<protein>
    <submittedName>
        <fullName evidence="1">Uncharacterized protein</fullName>
    </submittedName>
</protein>
<accession>A0A484MMJ7</accession>
<sequence length="148" mass="16807">MSEMEIVPLENVNPQLILNAYTHANVIKGRVLKREDIPDAVLALVDEQGWTNFLELEAPVYPDLVFNFYDSLKYARKSNVIMSKVAGVGVSISVQHLADWFRLPLEGLTTYTKKEWMAEFDSFSVEECLTFLTPNPEAGHTPLHRPEV</sequence>
<proteinExistence type="predicted"/>
<name>A0A484MMJ7_9ASTE</name>